<dbReference type="AlphaFoldDB" id="A0A9N7TMP0"/>
<evidence type="ECO:0000313" key="1">
    <source>
        <dbReference type="EMBL" id="CAB1415777.1"/>
    </source>
</evidence>
<accession>A0A9N7TMP0</accession>
<name>A0A9N7TMP0_PLEPL</name>
<dbReference type="EMBL" id="CADEAL010000174">
    <property type="protein sequence ID" value="CAB1415777.1"/>
    <property type="molecule type" value="Genomic_DNA"/>
</dbReference>
<proteinExistence type="predicted"/>
<keyword evidence="2" id="KW-1185">Reference proteome</keyword>
<sequence>MTPAIPDCRAVIRRMQFQLREYSSETKGACICMELVWLTGVSKSQNWGSVAKAESRTCKYLAGKASGPNPLTTSAAGDSKLSRIRLVVCVVHNFKGKLLLSEESPREQRPNTAMLSMGRMESPLEKYIASQETDDEDEDSSFIKERLSAFLRWLRGLDWIQRLRNKRQQTMSLCNT</sequence>
<dbReference type="Proteomes" id="UP001153269">
    <property type="component" value="Unassembled WGS sequence"/>
</dbReference>
<protein>
    <submittedName>
        <fullName evidence="1">Uncharacterized protein</fullName>
    </submittedName>
</protein>
<organism evidence="1 2">
    <name type="scientific">Pleuronectes platessa</name>
    <name type="common">European plaice</name>
    <dbReference type="NCBI Taxonomy" id="8262"/>
    <lineage>
        <taxon>Eukaryota</taxon>
        <taxon>Metazoa</taxon>
        <taxon>Chordata</taxon>
        <taxon>Craniata</taxon>
        <taxon>Vertebrata</taxon>
        <taxon>Euteleostomi</taxon>
        <taxon>Actinopterygii</taxon>
        <taxon>Neopterygii</taxon>
        <taxon>Teleostei</taxon>
        <taxon>Neoteleostei</taxon>
        <taxon>Acanthomorphata</taxon>
        <taxon>Carangaria</taxon>
        <taxon>Pleuronectiformes</taxon>
        <taxon>Pleuronectoidei</taxon>
        <taxon>Pleuronectidae</taxon>
        <taxon>Pleuronectes</taxon>
    </lineage>
</organism>
<comment type="caution">
    <text evidence="1">The sequence shown here is derived from an EMBL/GenBank/DDBJ whole genome shotgun (WGS) entry which is preliminary data.</text>
</comment>
<evidence type="ECO:0000313" key="2">
    <source>
        <dbReference type="Proteomes" id="UP001153269"/>
    </source>
</evidence>
<reference evidence="1" key="1">
    <citation type="submission" date="2020-03" db="EMBL/GenBank/DDBJ databases">
        <authorList>
            <person name="Weist P."/>
        </authorList>
    </citation>
    <scope>NUCLEOTIDE SEQUENCE</scope>
</reference>
<gene>
    <name evidence="1" type="ORF">PLEPLA_LOCUS3495</name>
</gene>